<evidence type="ECO:0000259" key="2">
    <source>
        <dbReference type="Pfam" id="PF07995"/>
    </source>
</evidence>
<dbReference type="InterPro" id="IPR011041">
    <property type="entry name" value="Quinoprot_gluc/sorb_DH_b-prop"/>
</dbReference>
<evidence type="ECO:0000313" key="3">
    <source>
        <dbReference type="EMBL" id="AJD49847.1"/>
    </source>
</evidence>
<dbReference type="InterPro" id="IPR011042">
    <property type="entry name" value="6-blade_b-propeller_TolB-like"/>
</dbReference>
<dbReference type="Gene3D" id="2.120.10.30">
    <property type="entry name" value="TolB, C-terminal domain"/>
    <property type="match status" value="1"/>
</dbReference>
<reference evidence="3 4" key="1">
    <citation type="journal article" date="2012" name="J. Bacteriol.">
        <title>Genome sequence of an alkane-degrading bacterium, Alcanivorax pacificus type strain W11-5, isolated from deep sea sediment.</title>
        <authorList>
            <person name="Lai Q."/>
            <person name="Shao Z."/>
        </authorList>
    </citation>
    <scope>NUCLEOTIDE SEQUENCE [LARGE SCALE GENOMIC DNA]</scope>
    <source>
        <strain evidence="3 4">W11-5</strain>
    </source>
</reference>
<dbReference type="KEGG" id="apac:S7S_17175"/>
<name>A0A0B4XU98_9GAMM</name>
<dbReference type="PANTHER" id="PTHR19328:SF75">
    <property type="entry name" value="ALDOSE SUGAR DEHYDROGENASE YLII"/>
    <property type="match status" value="1"/>
</dbReference>
<dbReference type="EMBL" id="CP004387">
    <property type="protein sequence ID" value="AJD49847.1"/>
    <property type="molecule type" value="Genomic_DNA"/>
</dbReference>
<evidence type="ECO:0000256" key="1">
    <source>
        <dbReference type="SAM" id="SignalP"/>
    </source>
</evidence>
<keyword evidence="1" id="KW-0732">Signal</keyword>
<keyword evidence="4" id="KW-1185">Reference proteome</keyword>
<organism evidence="3 4">
    <name type="scientific">Isoalcanivorax pacificus W11-5</name>
    <dbReference type="NCBI Taxonomy" id="391936"/>
    <lineage>
        <taxon>Bacteria</taxon>
        <taxon>Pseudomonadati</taxon>
        <taxon>Pseudomonadota</taxon>
        <taxon>Gammaproteobacteria</taxon>
        <taxon>Oceanospirillales</taxon>
        <taxon>Alcanivoracaceae</taxon>
        <taxon>Isoalcanivorax</taxon>
    </lineage>
</organism>
<sequence>MIIAQAARWTSALLALVALNACSAEDARPPAGSIGASLTVLETSAPQTSQAHGFVIETLAEGLDHPWSVAFLPDGALLISERAGTLRRLSPAGLSAPLAGVPEVVAENQGGLLDIALHPDFAEQPFVYLSYATACAEGGATTAFGRGRLTDNGLVDFTELFAADACARGGRHHAGRLLFDRDGFLYLSVGDRGQDPRAQDTSDHAGTLLRFHADGSVPADNPFAGDDSARHEIWSYGHRNPQGLALHPDTGAVWEQEHGPKGGDEINLIRPGINYGWPLITYGREYNGDYIGPAEQDGLEQPLKHWTPSIAPSGMAFYQGDAFPEWRGDIFVGALAGTHLARVRFDGTEEVSEEKLLADTGYRIRDVRTGPDGRLYLLTDAPDGKLLRLSPP</sequence>
<dbReference type="InterPro" id="IPR012938">
    <property type="entry name" value="Glc/Sorbosone_DH"/>
</dbReference>
<dbReference type="RefSeq" id="WP_008734958.1">
    <property type="nucleotide sequence ID" value="NZ_CP004387.1"/>
</dbReference>
<dbReference type="AlphaFoldDB" id="A0A0B4XU98"/>
<dbReference type="SUPFAM" id="SSF50952">
    <property type="entry name" value="Soluble quinoprotein glucose dehydrogenase"/>
    <property type="match status" value="1"/>
</dbReference>
<dbReference type="HOGENOM" id="CLU_012253_1_1_6"/>
<dbReference type="PANTHER" id="PTHR19328">
    <property type="entry name" value="HEDGEHOG-INTERACTING PROTEIN"/>
    <property type="match status" value="1"/>
</dbReference>
<evidence type="ECO:0000313" key="4">
    <source>
        <dbReference type="Proteomes" id="UP000006764"/>
    </source>
</evidence>
<feature type="signal peptide" evidence="1">
    <location>
        <begin position="1"/>
        <end position="23"/>
    </location>
</feature>
<dbReference type="Proteomes" id="UP000006764">
    <property type="component" value="Chromosome"/>
</dbReference>
<feature type="chain" id="PRO_5002099136" evidence="1">
    <location>
        <begin position="24"/>
        <end position="392"/>
    </location>
</feature>
<dbReference type="Pfam" id="PF07995">
    <property type="entry name" value="GSDH"/>
    <property type="match status" value="1"/>
</dbReference>
<gene>
    <name evidence="3" type="ORF">S7S_17175</name>
</gene>
<proteinExistence type="predicted"/>
<dbReference type="OrthoDB" id="9770043at2"/>
<feature type="domain" description="Glucose/Sorbosone dehydrogenase" evidence="2">
    <location>
        <begin position="63"/>
        <end position="388"/>
    </location>
</feature>
<protein>
    <submittedName>
        <fullName evidence="3">Glucose sorbosone dehydrogenase</fullName>
    </submittedName>
</protein>
<accession>A0A0B4XU98</accession>
<dbReference type="STRING" id="391936.S7S_17175"/>